<dbReference type="InterPro" id="IPR050446">
    <property type="entry name" value="FAD-oxidoreductase/Apoptosis"/>
</dbReference>
<dbReference type="SUPFAM" id="SSF51905">
    <property type="entry name" value="FAD/NAD(P)-binding domain"/>
    <property type="match status" value="1"/>
</dbReference>
<dbReference type="InterPro" id="IPR036188">
    <property type="entry name" value="FAD/NAD-bd_sf"/>
</dbReference>
<dbReference type="GO" id="GO:0005737">
    <property type="term" value="C:cytoplasm"/>
    <property type="evidence" value="ECO:0007669"/>
    <property type="project" value="TreeGrafter"/>
</dbReference>
<feature type="domain" description="FAD/NAD(P)-binding" evidence="5">
    <location>
        <begin position="17"/>
        <end position="312"/>
    </location>
</feature>
<dbReference type="PRINTS" id="PR00368">
    <property type="entry name" value="FADPNR"/>
</dbReference>
<dbReference type="AlphaFoldDB" id="A0A1I2IAW0"/>
<gene>
    <name evidence="6" type="ORF">SAMN05216251_11326</name>
</gene>
<evidence type="ECO:0000313" key="6">
    <source>
        <dbReference type="EMBL" id="SFF39354.1"/>
    </source>
</evidence>
<proteinExistence type="predicted"/>
<evidence type="ECO:0000256" key="3">
    <source>
        <dbReference type="ARBA" id="ARBA00022827"/>
    </source>
</evidence>
<accession>A0A1I2IAW0</accession>
<keyword evidence="4" id="KW-0560">Oxidoreductase</keyword>
<dbReference type="InterPro" id="IPR023753">
    <property type="entry name" value="FAD/NAD-binding_dom"/>
</dbReference>
<dbReference type="RefSeq" id="WP_177246544.1">
    <property type="nucleotide sequence ID" value="NZ_FONG01000013.1"/>
</dbReference>
<reference evidence="6 7" key="1">
    <citation type="submission" date="2016-10" db="EMBL/GenBank/DDBJ databases">
        <authorList>
            <person name="de Groot N.N."/>
        </authorList>
    </citation>
    <scope>NUCLEOTIDE SEQUENCE [LARGE SCALE GENOMIC DNA]</scope>
    <source>
        <strain evidence="6 7">CGMCC 4.3510</strain>
    </source>
</reference>
<dbReference type="PRINTS" id="PR00469">
    <property type="entry name" value="PNDRDTASEII"/>
</dbReference>
<comment type="cofactor">
    <cofactor evidence="1">
        <name>FAD</name>
        <dbReference type="ChEBI" id="CHEBI:57692"/>
    </cofactor>
</comment>
<dbReference type="Proteomes" id="UP000199323">
    <property type="component" value="Unassembled WGS sequence"/>
</dbReference>
<dbReference type="SUPFAM" id="SSF55424">
    <property type="entry name" value="FAD/NAD-linked reductases, dimerisation (C-terminal) domain"/>
    <property type="match status" value="1"/>
</dbReference>
<dbReference type="STRING" id="380248.SAMN05216251_11326"/>
<dbReference type="PANTHER" id="PTHR43557:SF2">
    <property type="entry name" value="RIESKE DOMAIN-CONTAINING PROTEIN-RELATED"/>
    <property type="match status" value="1"/>
</dbReference>
<evidence type="ECO:0000256" key="4">
    <source>
        <dbReference type="ARBA" id="ARBA00023002"/>
    </source>
</evidence>
<name>A0A1I2IAW0_9ACTN</name>
<evidence type="ECO:0000256" key="2">
    <source>
        <dbReference type="ARBA" id="ARBA00022630"/>
    </source>
</evidence>
<dbReference type="Gene3D" id="3.30.390.30">
    <property type="match status" value="1"/>
</dbReference>
<evidence type="ECO:0000259" key="5">
    <source>
        <dbReference type="Pfam" id="PF07992"/>
    </source>
</evidence>
<keyword evidence="7" id="KW-1185">Reference proteome</keyword>
<dbReference type="Pfam" id="PF07992">
    <property type="entry name" value="Pyr_redox_2"/>
    <property type="match status" value="1"/>
</dbReference>
<dbReference type="PANTHER" id="PTHR43557">
    <property type="entry name" value="APOPTOSIS-INDUCING FACTOR 1"/>
    <property type="match status" value="1"/>
</dbReference>
<keyword evidence="2" id="KW-0285">Flavoprotein</keyword>
<evidence type="ECO:0000313" key="7">
    <source>
        <dbReference type="Proteomes" id="UP000199323"/>
    </source>
</evidence>
<protein>
    <submittedName>
        <fullName evidence="6">Pyridine nucleotide-disulphide oxidoreductase</fullName>
    </submittedName>
</protein>
<dbReference type="GO" id="GO:0016651">
    <property type="term" value="F:oxidoreductase activity, acting on NAD(P)H"/>
    <property type="evidence" value="ECO:0007669"/>
    <property type="project" value="TreeGrafter"/>
</dbReference>
<dbReference type="EMBL" id="FONG01000013">
    <property type="protein sequence ID" value="SFF39354.1"/>
    <property type="molecule type" value="Genomic_DNA"/>
</dbReference>
<evidence type="ECO:0000256" key="1">
    <source>
        <dbReference type="ARBA" id="ARBA00001974"/>
    </source>
</evidence>
<dbReference type="Gene3D" id="3.50.50.60">
    <property type="entry name" value="FAD/NAD(P)-binding domain"/>
    <property type="match status" value="2"/>
</dbReference>
<keyword evidence="3" id="KW-0274">FAD</keyword>
<sequence length="406" mass="42444">MNTISTANTTGSAARSRVVVAGGGLGAVRTVEELRALGHTGPVTVLCEESEPPYDRPPLTKRVLAGTLDAVPLWAPGRPESLEVRVLRGTAAAALDADRREVVDGRGGRHGFDHLVVATGAEPRVPPVVGAELLRTIRDLRDAHALRDILAPGADLVVIGGGVLGCEVAATAAGLGCRVVLVEAGRTLMERAVGAVLGDRLAAVHRGHRVDVRCATSVTEVARTADGRCQVRLTDGTEVTADAVVAAVGVRPRTDWLAGRGGPVLDDGVLCDAWCRASLPGVYAVGDVCRWTHPVTGVTRREEHWSAAGEQAGIVAHQILGLPGGPVMHGVLPYFWSDQYDLKIQVLGRPGTAPGPPGIEEWDRPGALLARFHDDDGRPVAAVGFCAGARLMRLRTGLLPDLEGAS</sequence>
<dbReference type="InterPro" id="IPR016156">
    <property type="entry name" value="FAD/NAD-linked_Rdtase_dimer_sf"/>
</dbReference>
<organism evidence="6 7">
    <name type="scientific">Actinacidiphila alni</name>
    <dbReference type="NCBI Taxonomy" id="380248"/>
    <lineage>
        <taxon>Bacteria</taxon>
        <taxon>Bacillati</taxon>
        <taxon>Actinomycetota</taxon>
        <taxon>Actinomycetes</taxon>
        <taxon>Kitasatosporales</taxon>
        <taxon>Streptomycetaceae</taxon>
        <taxon>Actinacidiphila</taxon>
    </lineage>
</organism>